<feature type="region of interest" description="Disordered" evidence="1">
    <location>
        <begin position="62"/>
        <end position="117"/>
    </location>
</feature>
<dbReference type="AlphaFoldDB" id="A0A2M7W2L6"/>
<dbReference type="EMBL" id="PFQB01000030">
    <property type="protein sequence ID" value="PJA15023.1"/>
    <property type="molecule type" value="Genomic_DNA"/>
</dbReference>
<protein>
    <submittedName>
        <fullName evidence="2">Uncharacterized protein</fullName>
    </submittedName>
</protein>
<name>A0A2M7W2L6_9BACT</name>
<gene>
    <name evidence="2" type="ORF">COX64_01380</name>
</gene>
<evidence type="ECO:0000313" key="2">
    <source>
        <dbReference type="EMBL" id="PJA15023.1"/>
    </source>
</evidence>
<organism evidence="2 3">
    <name type="scientific">Candidatus Dojkabacteria bacterium CG_4_10_14_0_2_um_filter_Dojkabacteria_WS6_41_15</name>
    <dbReference type="NCBI Taxonomy" id="2014249"/>
    <lineage>
        <taxon>Bacteria</taxon>
        <taxon>Candidatus Dojkabacteria</taxon>
    </lineage>
</organism>
<evidence type="ECO:0000256" key="1">
    <source>
        <dbReference type="SAM" id="MobiDB-lite"/>
    </source>
</evidence>
<dbReference type="Proteomes" id="UP000228952">
    <property type="component" value="Unassembled WGS sequence"/>
</dbReference>
<feature type="compositionally biased region" description="Basic and acidic residues" evidence="1">
    <location>
        <begin position="101"/>
        <end position="117"/>
    </location>
</feature>
<reference evidence="3" key="1">
    <citation type="submission" date="2017-09" db="EMBL/GenBank/DDBJ databases">
        <title>Depth-based differentiation of microbial function through sediment-hosted aquifers and enrichment of novel symbionts in the deep terrestrial subsurface.</title>
        <authorList>
            <person name="Probst A.J."/>
            <person name="Ladd B."/>
            <person name="Jarett J.K."/>
            <person name="Geller-Mcgrath D.E."/>
            <person name="Sieber C.M.K."/>
            <person name="Emerson J.B."/>
            <person name="Anantharaman K."/>
            <person name="Thomas B.C."/>
            <person name="Malmstrom R."/>
            <person name="Stieglmeier M."/>
            <person name="Klingl A."/>
            <person name="Woyke T."/>
            <person name="Ryan C.M."/>
            <person name="Banfield J.F."/>
        </authorList>
    </citation>
    <scope>NUCLEOTIDE SEQUENCE [LARGE SCALE GENOMIC DNA]</scope>
</reference>
<comment type="caution">
    <text evidence="2">The sequence shown here is derived from an EMBL/GenBank/DDBJ whole genome shotgun (WGS) entry which is preliminary data.</text>
</comment>
<feature type="compositionally biased region" description="Basic and acidic residues" evidence="1">
    <location>
        <begin position="70"/>
        <end position="85"/>
    </location>
</feature>
<sequence length="117" mass="12943">MLFSNAQALGSAEIHSSVLAPSDLTPILVGTTPVATWMAEHMNQQADKLGDEPVRLSIRLCLEPPQKSTKPKDKSATEKREEAIKNGELPPYVTDPVTEANMHRGQIDEIRRKPEQD</sequence>
<proteinExistence type="predicted"/>
<accession>A0A2M7W2L6</accession>
<evidence type="ECO:0000313" key="3">
    <source>
        <dbReference type="Proteomes" id="UP000228952"/>
    </source>
</evidence>